<dbReference type="NCBIfam" id="NF033898">
    <property type="entry name" value="QWxxN_dom"/>
    <property type="match status" value="1"/>
</dbReference>
<keyword evidence="2" id="KW-1185">Reference proteome</keyword>
<proteinExistence type="predicted"/>
<accession>A0A242JXP2</accession>
<gene>
    <name evidence="1" type="ORF">A5844_001583</name>
</gene>
<dbReference type="EMBL" id="NGMO01000003">
    <property type="protein sequence ID" value="OTP09889.1"/>
    <property type="molecule type" value="Genomic_DNA"/>
</dbReference>
<name>A0A242JXP2_9ENTE</name>
<dbReference type="AlphaFoldDB" id="A0A242JXP2"/>
<protein>
    <submittedName>
        <fullName evidence="1">Uncharacterized protein</fullName>
    </submittedName>
</protein>
<reference evidence="1 2" key="1">
    <citation type="submission" date="2017-05" db="EMBL/GenBank/DDBJ databases">
        <title>The Genome Sequence of Enterococcus sp. 10A9_DIV0425.</title>
        <authorList>
            <consortium name="The Broad Institute Genomics Platform"/>
            <consortium name="The Broad Institute Genomic Center for Infectious Diseases"/>
            <person name="Earl A."/>
            <person name="Manson A."/>
            <person name="Schwartman J."/>
            <person name="Gilmore M."/>
            <person name="Abouelleil A."/>
            <person name="Cao P."/>
            <person name="Chapman S."/>
            <person name="Cusick C."/>
            <person name="Shea T."/>
            <person name="Young S."/>
            <person name="Neafsey D."/>
            <person name="Nusbaum C."/>
            <person name="Birren B."/>
        </authorList>
    </citation>
    <scope>NUCLEOTIDE SEQUENCE [LARGE SCALE GENOMIC DNA]</scope>
    <source>
        <strain evidence="1 2">10A9_DIV0425</strain>
    </source>
</reference>
<evidence type="ECO:0000313" key="1">
    <source>
        <dbReference type="EMBL" id="OTP09889.1"/>
    </source>
</evidence>
<organism evidence="1 2">
    <name type="scientific">Candidatus Enterococcus wittei</name>
    <dbReference type="NCBI Taxonomy" id="1987383"/>
    <lineage>
        <taxon>Bacteria</taxon>
        <taxon>Bacillati</taxon>
        <taxon>Bacillota</taxon>
        <taxon>Bacilli</taxon>
        <taxon>Lactobacillales</taxon>
        <taxon>Enterococcaceae</taxon>
        <taxon>Enterococcus</taxon>
    </lineage>
</organism>
<feature type="non-terminal residue" evidence="1">
    <location>
        <position position="164"/>
    </location>
</feature>
<comment type="caution">
    <text evidence="1">The sequence shown here is derived from an EMBL/GenBank/DDBJ whole genome shotgun (WGS) entry which is preliminary data.</text>
</comment>
<evidence type="ECO:0000313" key="2">
    <source>
        <dbReference type="Proteomes" id="UP000194933"/>
    </source>
</evidence>
<dbReference type="Proteomes" id="UP000194933">
    <property type="component" value="Unassembled WGS sequence"/>
</dbReference>
<sequence length="164" mass="18143">MYAEITDSLNVFLTNTPTSITEKQSSSVTELPIETISVKDQAEKASSSITQSSSTSVKLSENAMKLNSIITAFFAGKASPVPLSEKLPLLLDDAEVYKKRNETDHVNDKIKEFLCKQKEPCDGLSPLQLINALYWWVWKEGEEKKITRSKEIAEVILSSSGLTG</sequence>